<feature type="active site" description="Proton acceptor" evidence="2">
    <location>
        <position position="595"/>
    </location>
</feature>
<dbReference type="Proteomes" id="UP001140562">
    <property type="component" value="Unassembled WGS sequence"/>
</dbReference>
<proteinExistence type="inferred from homology"/>
<protein>
    <recommendedName>
        <fullName evidence="6 7">Glucose-methanol-choline oxidoreductase N-terminal domain-containing protein</fullName>
    </recommendedName>
</protein>
<dbReference type="GO" id="GO:0016614">
    <property type="term" value="F:oxidoreductase activity, acting on CH-OH group of donors"/>
    <property type="evidence" value="ECO:0007669"/>
    <property type="project" value="InterPro"/>
</dbReference>
<comment type="similarity">
    <text evidence="1 4">Belongs to the GMC oxidoreductase family.</text>
</comment>
<keyword evidence="3 4" id="KW-0274">FAD</keyword>
<keyword evidence="9" id="KW-1185">Reference proteome</keyword>
<dbReference type="Pfam" id="PF00732">
    <property type="entry name" value="GMC_oxred_N"/>
    <property type="match status" value="1"/>
</dbReference>
<evidence type="ECO:0000259" key="7">
    <source>
        <dbReference type="PROSITE" id="PS00624"/>
    </source>
</evidence>
<feature type="domain" description="Glucose-methanol-choline oxidoreductase N-terminal" evidence="7">
    <location>
        <begin position="300"/>
        <end position="314"/>
    </location>
</feature>
<dbReference type="PANTHER" id="PTHR11552:SF115">
    <property type="entry name" value="DEHYDROGENASE XPTC-RELATED"/>
    <property type="match status" value="1"/>
</dbReference>
<dbReference type="OrthoDB" id="269227at2759"/>
<feature type="binding site" evidence="3">
    <location>
        <position position="115"/>
    </location>
    <ligand>
        <name>FAD</name>
        <dbReference type="ChEBI" id="CHEBI:57692"/>
    </ligand>
</feature>
<name>A0A9W8WP78_9PLEO</name>
<dbReference type="SUPFAM" id="SSF54373">
    <property type="entry name" value="FAD-linked reductases, C-terminal domain"/>
    <property type="match status" value="1"/>
</dbReference>
<dbReference type="PROSITE" id="PS00623">
    <property type="entry name" value="GMC_OXRED_1"/>
    <property type="match status" value="1"/>
</dbReference>
<organism evidence="8 9">
    <name type="scientific">Didymella glomerata</name>
    <dbReference type="NCBI Taxonomy" id="749621"/>
    <lineage>
        <taxon>Eukaryota</taxon>
        <taxon>Fungi</taxon>
        <taxon>Dikarya</taxon>
        <taxon>Ascomycota</taxon>
        <taxon>Pezizomycotina</taxon>
        <taxon>Dothideomycetes</taxon>
        <taxon>Pleosporomycetidae</taxon>
        <taxon>Pleosporales</taxon>
        <taxon>Pleosporineae</taxon>
        <taxon>Didymellaceae</taxon>
        <taxon>Didymella</taxon>
    </lineage>
</organism>
<dbReference type="Gene3D" id="3.30.560.10">
    <property type="entry name" value="Glucose Oxidase, domain 3"/>
    <property type="match status" value="1"/>
</dbReference>
<sequence length="616" mass="66366">MVFGLKTILTFVAVVPAVVPAVIAAPAVNSHASKGETYDYVIVGGGLTGLVVANRLSEDKSRSVLVLETGPITEDINTIIPTLGNNINSAKQYSVDSAPDKELENTSFGVLIAKVVGGGSVINGMAFDRASAADYDAWETLGNPGWGFNGLLPYFRKSTTFTPPTLTGPEFNITYDASYYGTSGPLQASFPNFEFPDVKTIWEAYRSEGYTSPREHAAGEAVGMLWIPTSLHPKSQTRSDARRSYYDSVKSRGNLKLRTGVSVTEVLLDNLTAKGVSFTDLANNSSSQVYAKREVVMAAGSVFTPHILQLSGIGPADVLKAAGIKVKKNLAAVGANLQDHPNANMMFSTSNLSMPNPLFSTDSVQNATAWAQYYANRTGPVCQSHGSSLAFLPLQNITSNWKSIVSTIRRQKTSDYLPVAYGRNAELLRGYEVAKQITAELLSSTKAAAAEFPMNAFGLAIAAVQRPLSRGFVALDPRNPKGNPIVQFNTFQNPADRTILLEAIKWTRRHWQNPILQRFSPVEVIPGVAAQSDGEIVHELLKQGALTATFAHQSGTCSMLPREYGGCVGSDLRVYGTKRLSVVDASIIPLIPATHLQATMYAIAEKAADLIKARNR</sequence>
<dbReference type="InterPro" id="IPR000172">
    <property type="entry name" value="GMC_OxRdtase_N"/>
</dbReference>
<dbReference type="InterPro" id="IPR036188">
    <property type="entry name" value="FAD/NAD-bd_sf"/>
</dbReference>
<dbReference type="AlphaFoldDB" id="A0A9W8WP78"/>
<dbReference type="EMBL" id="JAPEUV010000268">
    <property type="protein sequence ID" value="KAJ4329823.1"/>
    <property type="molecule type" value="Genomic_DNA"/>
</dbReference>
<evidence type="ECO:0000313" key="9">
    <source>
        <dbReference type="Proteomes" id="UP001140562"/>
    </source>
</evidence>
<evidence type="ECO:0000256" key="5">
    <source>
        <dbReference type="SAM" id="SignalP"/>
    </source>
</evidence>
<dbReference type="PROSITE" id="PS00624">
    <property type="entry name" value="GMC_OXRED_2"/>
    <property type="match status" value="1"/>
</dbReference>
<comment type="cofactor">
    <cofactor evidence="3">
        <name>FAD</name>
        <dbReference type="ChEBI" id="CHEBI:57692"/>
    </cofactor>
</comment>
<evidence type="ECO:0000256" key="4">
    <source>
        <dbReference type="RuleBase" id="RU003968"/>
    </source>
</evidence>
<dbReference type="InterPro" id="IPR012132">
    <property type="entry name" value="GMC_OxRdtase"/>
</dbReference>
<feature type="signal peptide" evidence="5">
    <location>
        <begin position="1"/>
        <end position="24"/>
    </location>
</feature>
<feature type="domain" description="Glucose-methanol-choline oxidoreductase N-terminal" evidence="6">
    <location>
        <begin position="113"/>
        <end position="136"/>
    </location>
</feature>
<evidence type="ECO:0000313" key="8">
    <source>
        <dbReference type="EMBL" id="KAJ4329823.1"/>
    </source>
</evidence>
<evidence type="ECO:0000256" key="2">
    <source>
        <dbReference type="PIRSR" id="PIRSR000137-1"/>
    </source>
</evidence>
<dbReference type="Gene3D" id="3.50.50.60">
    <property type="entry name" value="FAD/NAD(P)-binding domain"/>
    <property type="match status" value="1"/>
</dbReference>
<evidence type="ECO:0000256" key="1">
    <source>
        <dbReference type="ARBA" id="ARBA00010790"/>
    </source>
</evidence>
<gene>
    <name evidence="8" type="ORF">N0V87_010537</name>
</gene>
<dbReference type="SUPFAM" id="SSF51905">
    <property type="entry name" value="FAD/NAD(P)-binding domain"/>
    <property type="match status" value="1"/>
</dbReference>
<evidence type="ECO:0000256" key="3">
    <source>
        <dbReference type="PIRSR" id="PIRSR000137-2"/>
    </source>
</evidence>
<keyword evidence="4" id="KW-0285">Flavoprotein</keyword>
<feature type="chain" id="PRO_5040793703" description="Glucose-methanol-choline oxidoreductase N-terminal domain-containing protein" evidence="5">
    <location>
        <begin position="25"/>
        <end position="616"/>
    </location>
</feature>
<keyword evidence="5" id="KW-0732">Signal</keyword>
<accession>A0A9W8WP78</accession>
<reference evidence="8" key="1">
    <citation type="submission" date="2022-10" db="EMBL/GenBank/DDBJ databases">
        <title>Tapping the CABI collections for fungal endophytes: first genome assemblies for Collariella, Neodidymelliopsis, Ascochyta clinopodiicola, Didymella pomorum, Didymosphaeria variabile, Neocosmospora piperis and Neocucurbitaria cava.</title>
        <authorList>
            <person name="Hill R."/>
        </authorList>
    </citation>
    <scope>NUCLEOTIDE SEQUENCE</scope>
    <source>
        <strain evidence="8">IMI 360193</strain>
    </source>
</reference>
<dbReference type="PIRSF" id="PIRSF000137">
    <property type="entry name" value="Alcohol_oxidase"/>
    <property type="match status" value="1"/>
</dbReference>
<feature type="active site" description="Proton donor" evidence="2">
    <location>
        <position position="552"/>
    </location>
</feature>
<dbReference type="Pfam" id="PF05199">
    <property type="entry name" value="GMC_oxred_C"/>
    <property type="match status" value="1"/>
</dbReference>
<dbReference type="GO" id="GO:0050660">
    <property type="term" value="F:flavin adenine dinucleotide binding"/>
    <property type="evidence" value="ECO:0007669"/>
    <property type="project" value="InterPro"/>
</dbReference>
<dbReference type="InterPro" id="IPR007867">
    <property type="entry name" value="GMC_OxRtase_C"/>
</dbReference>
<feature type="binding site" evidence="3">
    <location>
        <position position="263"/>
    </location>
    <ligand>
        <name>FAD</name>
        <dbReference type="ChEBI" id="CHEBI:57692"/>
    </ligand>
</feature>
<evidence type="ECO:0000259" key="6">
    <source>
        <dbReference type="PROSITE" id="PS00623"/>
    </source>
</evidence>
<comment type="caution">
    <text evidence="8">The sequence shown here is derived from an EMBL/GenBank/DDBJ whole genome shotgun (WGS) entry which is preliminary data.</text>
</comment>
<dbReference type="PANTHER" id="PTHR11552">
    <property type="entry name" value="GLUCOSE-METHANOL-CHOLINE GMC OXIDOREDUCTASE"/>
    <property type="match status" value="1"/>
</dbReference>
<dbReference type="GO" id="GO:0044550">
    <property type="term" value="P:secondary metabolite biosynthetic process"/>
    <property type="evidence" value="ECO:0007669"/>
    <property type="project" value="TreeGrafter"/>
</dbReference>